<dbReference type="Proteomes" id="UP000246121">
    <property type="component" value="Unassembled WGS sequence"/>
</dbReference>
<feature type="region of interest" description="Disordered" evidence="2">
    <location>
        <begin position="625"/>
        <end position="684"/>
    </location>
</feature>
<evidence type="ECO:0000256" key="1">
    <source>
        <dbReference type="SAM" id="Coils"/>
    </source>
</evidence>
<dbReference type="VEuPathDB" id="TriTrypDB:ECC02_002983"/>
<evidence type="ECO:0000256" key="2">
    <source>
        <dbReference type="SAM" id="MobiDB-lite"/>
    </source>
</evidence>
<comment type="caution">
    <text evidence="3">The sequence shown here is derived from an EMBL/GenBank/DDBJ whole genome shotgun (WGS) entry which is preliminary data.</text>
</comment>
<dbReference type="VEuPathDB" id="TriTrypDB:C3747_122g54"/>
<feature type="region of interest" description="Disordered" evidence="2">
    <location>
        <begin position="454"/>
        <end position="475"/>
    </location>
</feature>
<dbReference type="OrthoDB" id="264966at2759"/>
<dbReference type="VEuPathDB" id="TriTrypDB:TcCLB.503631.9"/>
<reference evidence="3 4" key="1">
    <citation type="journal article" date="2018" name="Microb. Genom.">
        <title>Expanding an expanded genome: long-read sequencing of Trypanosoma cruzi.</title>
        <authorList>
            <person name="Berna L."/>
            <person name="Rodriguez M."/>
            <person name="Chiribao M.L."/>
            <person name="Parodi-Talice A."/>
            <person name="Pita S."/>
            <person name="Rijo G."/>
            <person name="Alvarez-Valin F."/>
            <person name="Robello C."/>
        </authorList>
    </citation>
    <scope>NUCLEOTIDE SEQUENCE [LARGE SCALE GENOMIC DNA]</scope>
    <source>
        <strain evidence="3 4">Dm28c</strain>
    </source>
</reference>
<proteinExistence type="predicted"/>
<dbReference type="VEuPathDB" id="TriTrypDB:TcYC6_0062910"/>
<sequence>MPESYIVRFKVLKVESAALVDGRQYTISYRRGETSRSTPCYIAEGGAVDFSTMPEGAAIVHFKSGGARFLPKWITFRLEEYIRGRPRRMIGETQLDCAELLGLRSITASARRRVIFSVYGASAQMVVALLVYPANHPALSFGDIASTTGSDGQRSKTKNGEVKRMTRGEAMTLLISLEAMLERRRKEEPKGKEPSNLERCLAELEERRRSLTGVDGMATAVVKKRAEDVVAAQFLALSRKYRANYAGEVAAYLRQLAVTSGLPLTADISEEASPDVEGARERLQRINARIDTLSGQVRKLEEEQLSLGRQQNRTDMKDELCGITNKMEALQSQIQLLLKTRTALEETIRGKGPDGTPIGREVHDIRQRIRALTEEEAKLREQVRRMMSVASIHVLKWARSKNPPLEDIQTDLAALFAADAPSQEAKQEKSAPKVLSSEERGQLVEALSNVAKVSAPPVRSEVSSEMEESPSRQPQQQVDLFGATGLPSVGDFGGSATKKGRNESTTFSKTDKDAEKHVDPFISDLKSDMFAPSAVSEHKKDTSKVHEFNFGATAEEDTGAVGVGGSSEYATFFKDVHDAAMDSGTPPVVDLVSIENDPMYDFHPPPEAVSTKPFTIEFEESPLYHGLDGDAATNPPAFTFEPEGHQSTNSNTHALPTYSFGPDSATKNSRTANAPRLPTYDFGS</sequence>
<dbReference type="EMBL" id="PRFA01000094">
    <property type="protein sequence ID" value="PWU87355.1"/>
    <property type="molecule type" value="Genomic_DNA"/>
</dbReference>
<dbReference type="VEuPathDB" id="TriTrypDB:TCDM_07681"/>
<keyword evidence="1" id="KW-0175">Coiled coil</keyword>
<dbReference type="VEuPathDB" id="TriTrypDB:TcG_06659"/>
<dbReference type="VEuPathDB" id="TriTrypDB:TcBrA4_0020240"/>
<dbReference type="VEuPathDB" id="TriTrypDB:TcCL_NonESM07241"/>
<accession>A0A2V2UT16</accession>
<evidence type="ECO:0000313" key="3">
    <source>
        <dbReference type="EMBL" id="PWU87355.1"/>
    </source>
</evidence>
<organism evidence="3 4">
    <name type="scientific">Trypanosoma cruzi</name>
    <dbReference type="NCBI Taxonomy" id="5693"/>
    <lineage>
        <taxon>Eukaryota</taxon>
        <taxon>Discoba</taxon>
        <taxon>Euglenozoa</taxon>
        <taxon>Kinetoplastea</taxon>
        <taxon>Metakinetoplastina</taxon>
        <taxon>Trypanosomatida</taxon>
        <taxon>Trypanosomatidae</taxon>
        <taxon>Trypanosoma</taxon>
        <taxon>Schizotrypanum</taxon>
    </lineage>
</organism>
<name>A0A2V2UT16_TRYCR</name>
<evidence type="ECO:0000313" key="4">
    <source>
        <dbReference type="Proteomes" id="UP000246121"/>
    </source>
</evidence>
<dbReference type="VEuPathDB" id="TriTrypDB:C4B63_94g56"/>
<dbReference type="VEuPathDB" id="TriTrypDB:Tc_MARK_9206"/>
<dbReference type="VEuPathDB" id="TriTrypDB:TcCLB.503595.10"/>
<gene>
    <name evidence="3" type="ORF">C4B63_94g56</name>
</gene>
<dbReference type="VEuPathDB" id="TriTrypDB:BCY84_21496"/>
<feature type="compositionally biased region" description="Polar residues" evidence="2">
    <location>
        <begin position="645"/>
        <end position="654"/>
    </location>
</feature>
<feature type="coiled-coil region" evidence="1">
    <location>
        <begin position="276"/>
        <end position="303"/>
    </location>
</feature>
<protein>
    <submittedName>
        <fullName evidence="3">Uncharacterized protein</fullName>
    </submittedName>
</protein>
<dbReference type="AlphaFoldDB" id="A0A2V2UT16"/>
<dbReference type="VEuPathDB" id="TriTrypDB:TCSYLVIO_010932"/>
<feature type="region of interest" description="Disordered" evidence="2">
    <location>
        <begin position="491"/>
        <end position="513"/>
    </location>
</feature>
<feature type="coiled-coil region" evidence="1">
    <location>
        <begin position="327"/>
        <end position="389"/>
    </location>
</feature>